<reference evidence="1 2" key="1">
    <citation type="submission" date="2015-12" db="EMBL/GenBank/DDBJ databases">
        <title>Genome sequence of Aneurinibacillus soli.</title>
        <authorList>
            <person name="Lee J.S."/>
            <person name="Lee K.C."/>
            <person name="Kim K.K."/>
            <person name="Lee B.W."/>
        </authorList>
    </citation>
    <scope>NUCLEOTIDE SEQUENCE [LARGE SCALE GENOMIC DNA]</scope>
    <source>
        <strain evidence="1 2">CB4</strain>
    </source>
</reference>
<sequence>MKHPHSSTMPPMRRSQKDLQDTAQIDACLTTSRTGFLGLQDENGTYVVPLNFTWYNGHIYFHGSQGGRKYETLNTNTSTLCFTVVEDWGTITHPVPAHTGTAYRSVMVFGCPERVIDLTEATAAMQAMLDKYVPGYYNNALASAHVDGYRSSMGSPTLVYRLTPVHISGKLVPRSEEHMFYPGRTVESDV</sequence>
<dbReference type="SUPFAM" id="SSF50475">
    <property type="entry name" value="FMN-binding split barrel"/>
    <property type="match status" value="1"/>
</dbReference>
<evidence type="ECO:0000313" key="2">
    <source>
        <dbReference type="Proteomes" id="UP000217696"/>
    </source>
</evidence>
<accession>A0A0U5B972</accession>
<proteinExistence type="predicted"/>
<dbReference type="Gene3D" id="2.30.110.10">
    <property type="entry name" value="Electron Transport, Fmn-binding Protein, Chain A"/>
    <property type="match status" value="1"/>
</dbReference>
<dbReference type="RefSeq" id="WP_373681365.1">
    <property type="nucleotide sequence ID" value="NZ_AP017312.1"/>
</dbReference>
<keyword evidence="2" id="KW-1185">Reference proteome</keyword>
<dbReference type="AlphaFoldDB" id="A0A0U5B972"/>
<dbReference type="InterPro" id="IPR024747">
    <property type="entry name" value="Pyridox_Oxase-rel"/>
</dbReference>
<protein>
    <submittedName>
        <fullName evidence="1">Pyridoxamine 5'-phosphate oxidase</fullName>
    </submittedName>
</protein>
<organism evidence="1 2">
    <name type="scientific">Aneurinibacillus soli</name>
    <dbReference type="NCBI Taxonomy" id="1500254"/>
    <lineage>
        <taxon>Bacteria</taxon>
        <taxon>Bacillati</taxon>
        <taxon>Bacillota</taxon>
        <taxon>Bacilli</taxon>
        <taxon>Bacillales</taxon>
        <taxon>Paenibacillaceae</taxon>
        <taxon>Aneurinibacillus group</taxon>
        <taxon>Aneurinibacillus</taxon>
    </lineage>
</organism>
<dbReference type="PANTHER" id="PTHR34071:SF2">
    <property type="entry name" value="FLAVIN-NUCLEOTIDE-BINDING PROTEIN"/>
    <property type="match status" value="1"/>
</dbReference>
<evidence type="ECO:0000313" key="1">
    <source>
        <dbReference type="EMBL" id="BAU27293.1"/>
    </source>
</evidence>
<name>A0A0U5B972_9BACL</name>
<dbReference type="EMBL" id="AP017312">
    <property type="protein sequence ID" value="BAU27293.1"/>
    <property type="molecule type" value="Genomic_DNA"/>
</dbReference>
<gene>
    <name evidence="1" type="ORF">CB4_01467</name>
</gene>
<dbReference type="InterPro" id="IPR012349">
    <property type="entry name" value="Split_barrel_FMN-bd"/>
</dbReference>
<dbReference type="Proteomes" id="UP000217696">
    <property type="component" value="Chromosome"/>
</dbReference>
<dbReference type="PANTHER" id="PTHR34071">
    <property type="entry name" value="5-NITROIMIDAZOLE ANTIBIOTICS RESISTANCE PROTEIN, NIMA-FAMILY-RELATED PROTEIN-RELATED"/>
    <property type="match status" value="1"/>
</dbReference>
<dbReference type="KEGG" id="asoc:CB4_01467"/>
<dbReference type="Pfam" id="PF12900">
    <property type="entry name" value="Pyridox_ox_2"/>
    <property type="match status" value="1"/>
</dbReference>